<evidence type="ECO:0000256" key="10">
    <source>
        <dbReference type="ARBA" id="ARBA00023136"/>
    </source>
</evidence>
<evidence type="ECO:0000256" key="3">
    <source>
        <dbReference type="ARBA" id="ARBA00022448"/>
    </source>
</evidence>
<evidence type="ECO:0000256" key="2">
    <source>
        <dbReference type="ARBA" id="ARBA00008892"/>
    </source>
</evidence>
<reference evidence="14" key="1">
    <citation type="journal article" date="2014" name="Mitochondrial DNA">
        <title>The complete mitochondrial genome of Grumgzimailo's toad-headed agama, Phrynocephalus grumgrizimailoi (Reptilia, Squamata, Agamidae).</title>
        <authorList>
            <person name="Shuang L."/>
            <person name="Liu L.J."/>
            <person name="Song S."/>
        </authorList>
    </citation>
    <scope>NUCLEOTIDE SEQUENCE</scope>
    <source>
        <tissue evidence="14">Liver</tissue>
    </source>
</reference>
<keyword evidence="11" id="KW-0066">ATP synthesis</keyword>
<name>A0A0U1XKC5_9SAUR</name>
<geneLocation type="mitochondrion" evidence="14"/>
<evidence type="ECO:0000256" key="7">
    <source>
        <dbReference type="ARBA" id="ARBA00022989"/>
    </source>
</evidence>
<evidence type="ECO:0000256" key="12">
    <source>
        <dbReference type="RuleBase" id="RU003661"/>
    </source>
</evidence>
<gene>
    <name evidence="14" type="primary">ATP8</name>
</gene>
<dbReference type="Pfam" id="PF00895">
    <property type="entry name" value="ATP-synt_8"/>
    <property type="match status" value="1"/>
</dbReference>
<keyword evidence="8 12" id="KW-0406">Ion transport</keyword>
<evidence type="ECO:0000256" key="9">
    <source>
        <dbReference type="ARBA" id="ARBA00023128"/>
    </source>
</evidence>
<keyword evidence="13" id="KW-0732">Signal</keyword>
<protein>
    <recommendedName>
        <fullName evidence="12">ATP synthase complex subunit 8</fullName>
    </recommendedName>
</protein>
<reference evidence="14" key="2">
    <citation type="submission" date="2014-07" db="EMBL/GenBank/DDBJ databases">
        <authorList>
            <person name="Lopez L."/>
        </authorList>
    </citation>
    <scope>NUCLEOTIDE SEQUENCE</scope>
    <source>
        <tissue evidence="14">Liver</tissue>
    </source>
</reference>
<evidence type="ECO:0000256" key="11">
    <source>
        <dbReference type="ARBA" id="ARBA00023310"/>
    </source>
</evidence>
<dbReference type="GO" id="GO:0015078">
    <property type="term" value="F:proton transmembrane transporter activity"/>
    <property type="evidence" value="ECO:0007669"/>
    <property type="project" value="InterPro"/>
</dbReference>
<keyword evidence="5 12" id="KW-0812">Transmembrane</keyword>
<dbReference type="GeneID" id="22163052"/>
<dbReference type="GO" id="GO:0031966">
    <property type="term" value="C:mitochondrial membrane"/>
    <property type="evidence" value="ECO:0007669"/>
    <property type="project" value="UniProtKB-SubCell"/>
</dbReference>
<dbReference type="GO" id="GO:0045259">
    <property type="term" value="C:proton-transporting ATP synthase complex"/>
    <property type="evidence" value="ECO:0007669"/>
    <property type="project" value="UniProtKB-KW"/>
</dbReference>
<keyword evidence="7" id="KW-1133">Transmembrane helix</keyword>
<evidence type="ECO:0000256" key="8">
    <source>
        <dbReference type="ARBA" id="ARBA00023065"/>
    </source>
</evidence>
<proteinExistence type="inferred from homology"/>
<keyword evidence="4 12" id="KW-0138">CF(0)</keyword>
<evidence type="ECO:0000256" key="13">
    <source>
        <dbReference type="SAM" id="SignalP"/>
    </source>
</evidence>
<keyword evidence="3 12" id="KW-0813">Transport</keyword>
<dbReference type="EMBL" id="KM093859">
    <property type="protein sequence ID" value="AIU56767.1"/>
    <property type="molecule type" value="Genomic_DNA"/>
</dbReference>
<dbReference type="AlphaFoldDB" id="A0A0U1XKC5"/>
<dbReference type="CTD" id="4509"/>
<comment type="similarity">
    <text evidence="2 12">Belongs to the ATPase protein 8 family.</text>
</comment>
<evidence type="ECO:0000256" key="1">
    <source>
        <dbReference type="ARBA" id="ARBA00004304"/>
    </source>
</evidence>
<dbReference type="RefSeq" id="YP_009108205.1">
    <property type="nucleotide sequence ID" value="NC_025640.1"/>
</dbReference>
<evidence type="ECO:0000313" key="14">
    <source>
        <dbReference type="EMBL" id="AIU56767.1"/>
    </source>
</evidence>
<sequence>MPQLNTSNWFMALLWTWLILLALTAKTTKTKLTMKPKKLEKKMNHSQWTWPW</sequence>
<evidence type="ECO:0000256" key="5">
    <source>
        <dbReference type="ARBA" id="ARBA00022692"/>
    </source>
</evidence>
<dbReference type="GO" id="GO:0015986">
    <property type="term" value="P:proton motive force-driven ATP synthesis"/>
    <property type="evidence" value="ECO:0007669"/>
    <property type="project" value="InterPro"/>
</dbReference>
<feature type="chain" id="PRO_5006829591" description="ATP synthase complex subunit 8" evidence="13">
    <location>
        <begin position="25"/>
        <end position="52"/>
    </location>
</feature>
<dbReference type="InterPro" id="IPR001421">
    <property type="entry name" value="ATP8_metazoa"/>
</dbReference>
<accession>A0A0U1XKC5</accession>
<organism evidence="14">
    <name type="scientific">Phrynocephalus grumgrzimailoi</name>
    <name type="common">Grumgrzimail's toadhead agama</name>
    <dbReference type="NCBI Taxonomy" id="171645"/>
    <lineage>
        <taxon>Eukaryota</taxon>
        <taxon>Metazoa</taxon>
        <taxon>Chordata</taxon>
        <taxon>Craniata</taxon>
        <taxon>Vertebrata</taxon>
        <taxon>Euteleostomi</taxon>
        <taxon>Lepidosauria</taxon>
        <taxon>Squamata</taxon>
        <taxon>Bifurcata</taxon>
        <taxon>Unidentata</taxon>
        <taxon>Episquamata</taxon>
        <taxon>Toxicofera</taxon>
        <taxon>Iguania</taxon>
        <taxon>Acrodonta</taxon>
        <taxon>Agamidae</taxon>
        <taxon>Agaminae</taxon>
        <taxon>Phrynocephalus</taxon>
    </lineage>
</organism>
<evidence type="ECO:0000256" key="6">
    <source>
        <dbReference type="ARBA" id="ARBA00022781"/>
    </source>
</evidence>
<evidence type="ECO:0000256" key="4">
    <source>
        <dbReference type="ARBA" id="ARBA00022547"/>
    </source>
</evidence>
<keyword evidence="10" id="KW-0472">Membrane</keyword>
<comment type="subcellular location">
    <subcellularLocation>
        <location evidence="1 12">Mitochondrion membrane</location>
        <topology evidence="1 12">Single-pass membrane protein</topology>
    </subcellularLocation>
</comment>
<keyword evidence="9 12" id="KW-0496">Mitochondrion</keyword>
<keyword evidence="6 12" id="KW-0375">Hydrogen ion transport</keyword>
<feature type="signal peptide" evidence="13">
    <location>
        <begin position="1"/>
        <end position="24"/>
    </location>
</feature>